<sequence>MNLNQVISNNTRKTELSQEITIAEDMYEIGFINIKQGFQNKFISSQRCNTSKINEIEQLLHILPRISTPLNQNEGIRTSNSQVVDVENSQLINEFSTSFHKLELSTGQEPLKEVPKLK</sequence>
<reference evidence="1" key="1">
    <citation type="submission" date="2021-03" db="EMBL/GenBank/DDBJ databases">
        <title>Draft genome sequence of rust myrtle Austropuccinia psidii MF-1, a brazilian biotype.</title>
        <authorList>
            <person name="Quecine M.C."/>
            <person name="Pachon D.M.R."/>
            <person name="Bonatelli M.L."/>
            <person name="Correr F.H."/>
            <person name="Franceschini L.M."/>
            <person name="Leite T.F."/>
            <person name="Margarido G.R.A."/>
            <person name="Almeida C.A."/>
            <person name="Ferrarezi J.A."/>
            <person name="Labate C.A."/>
        </authorList>
    </citation>
    <scope>NUCLEOTIDE SEQUENCE</scope>
    <source>
        <strain evidence="1">MF-1</strain>
    </source>
</reference>
<gene>
    <name evidence="1" type="ORF">O181_078612</name>
</gene>
<dbReference type="EMBL" id="AVOT02043465">
    <property type="protein sequence ID" value="MBW0538897.1"/>
    <property type="molecule type" value="Genomic_DNA"/>
</dbReference>
<protein>
    <submittedName>
        <fullName evidence="1">Uncharacterized protein</fullName>
    </submittedName>
</protein>
<evidence type="ECO:0000313" key="1">
    <source>
        <dbReference type="EMBL" id="MBW0538897.1"/>
    </source>
</evidence>
<keyword evidence="2" id="KW-1185">Reference proteome</keyword>
<comment type="caution">
    <text evidence="1">The sequence shown here is derived from an EMBL/GenBank/DDBJ whole genome shotgun (WGS) entry which is preliminary data.</text>
</comment>
<proteinExistence type="predicted"/>
<name>A0A9Q3FI57_9BASI</name>
<dbReference type="Proteomes" id="UP000765509">
    <property type="component" value="Unassembled WGS sequence"/>
</dbReference>
<accession>A0A9Q3FI57</accession>
<evidence type="ECO:0000313" key="2">
    <source>
        <dbReference type="Proteomes" id="UP000765509"/>
    </source>
</evidence>
<organism evidence="1 2">
    <name type="scientific">Austropuccinia psidii MF-1</name>
    <dbReference type="NCBI Taxonomy" id="1389203"/>
    <lineage>
        <taxon>Eukaryota</taxon>
        <taxon>Fungi</taxon>
        <taxon>Dikarya</taxon>
        <taxon>Basidiomycota</taxon>
        <taxon>Pucciniomycotina</taxon>
        <taxon>Pucciniomycetes</taxon>
        <taxon>Pucciniales</taxon>
        <taxon>Sphaerophragmiaceae</taxon>
        <taxon>Austropuccinia</taxon>
    </lineage>
</organism>
<dbReference type="AlphaFoldDB" id="A0A9Q3FI57"/>